<comment type="caution">
    <text evidence="2">The sequence shown here is derived from an EMBL/GenBank/DDBJ whole genome shotgun (WGS) entry which is preliminary data.</text>
</comment>
<name>A0ABP7RN34_9PSEU</name>
<accession>A0ABP7RN34</accession>
<dbReference type="Proteomes" id="UP001501747">
    <property type="component" value="Unassembled WGS sequence"/>
</dbReference>
<proteinExistence type="predicted"/>
<sequence length="106" mass="11028">MIVWTGWGILALLIAALGGGGGSGIGVALGGPSDSPNLGTVIGLALAAVAIWFVGERLNRPVQGFDQNTGQPVLYRNRHRLFWVPMQYFGPILGLTALGLGVGLLF</sequence>
<keyword evidence="1" id="KW-1133">Transmembrane helix</keyword>
<keyword evidence="1" id="KW-0472">Membrane</keyword>
<feature type="transmembrane region" description="Helical" evidence="1">
    <location>
        <begin position="38"/>
        <end position="55"/>
    </location>
</feature>
<protein>
    <submittedName>
        <fullName evidence="2">Uncharacterized protein</fullName>
    </submittedName>
</protein>
<feature type="transmembrane region" description="Helical" evidence="1">
    <location>
        <begin position="81"/>
        <end position="105"/>
    </location>
</feature>
<evidence type="ECO:0000256" key="1">
    <source>
        <dbReference type="SAM" id="Phobius"/>
    </source>
</evidence>
<keyword evidence="1" id="KW-0812">Transmembrane</keyword>
<keyword evidence="3" id="KW-1185">Reference proteome</keyword>
<organism evidence="2 3">
    <name type="scientific">Allokutzneria multivorans</name>
    <dbReference type="NCBI Taxonomy" id="1142134"/>
    <lineage>
        <taxon>Bacteria</taxon>
        <taxon>Bacillati</taxon>
        <taxon>Actinomycetota</taxon>
        <taxon>Actinomycetes</taxon>
        <taxon>Pseudonocardiales</taxon>
        <taxon>Pseudonocardiaceae</taxon>
        <taxon>Allokutzneria</taxon>
    </lineage>
</organism>
<reference evidence="3" key="1">
    <citation type="journal article" date="2019" name="Int. J. Syst. Evol. Microbiol.">
        <title>The Global Catalogue of Microorganisms (GCM) 10K type strain sequencing project: providing services to taxonomists for standard genome sequencing and annotation.</title>
        <authorList>
            <consortium name="The Broad Institute Genomics Platform"/>
            <consortium name="The Broad Institute Genome Sequencing Center for Infectious Disease"/>
            <person name="Wu L."/>
            <person name="Ma J."/>
        </authorList>
    </citation>
    <scope>NUCLEOTIDE SEQUENCE [LARGE SCALE GENOMIC DNA]</scope>
    <source>
        <strain evidence="3">JCM 17342</strain>
    </source>
</reference>
<dbReference type="EMBL" id="BAABAL010000006">
    <property type="protein sequence ID" value="GAA3999846.1"/>
    <property type="molecule type" value="Genomic_DNA"/>
</dbReference>
<dbReference type="RefSeq" id="WP_344873114.1">
    <property type="nucleotide sequence ID" value="NZ_BAABAL010000006.1"/>
</dbReference>
<evidence type="ECO:0000313" key="3">
    <source>
        <dbReference type="Proteomes" id="UP001501747"/>
    </source>
</evidence>
<evidence type="ECO:0000313" key="2">
    <source>
        <dbReference type="EMBL" id="GAA3999846.1"/>
    </source>
</evidence>
<gene>
    <name evidence="2" type="ORF">GCM10022247_20210</name>
</gene>